<proteinExistence type="predicted"/>
<reference evidence="2" key="1">
    <citation type="submission" date="2022-11" db="UniProtKB">
        <authorList>
            <consortium name="WormBaseParasite"/>
        </authorList>
    </citation>
    <scope>IDENTIFICATION</scope>
</reference>
<dbReference type="Proteomes" id="UP000887576">
    <property type="component" value="Unplaced"/>
</dbReference>
<name>A0AC34QV03_9BILA</name>
<evidence type="ECO:0000313" key="1">
    <source>
        <dbReference type="Proteomes" id="UP000887576"/>
    </source>
</evidence>
<organism evidence="1 2">
    <name type="scientific">Panagrolaimus sp. JU765</name>
    <dbReference type="NCBI Taxonomy" id="591449"/>
    <lineage>
        <taxon>Eukaryota</taxon>
        <taxon>Metazoa</taxon>
        <taxon>Ecdysozoa</taxon>
        <taxon>Nematoda</taxon>
        <taxon>Chromadorea</taxon>
        <taxon>Rhabditida</taxon>
        <taxon>Tylenchina</taxon>
        <taxon>Panagrolaimomorpha</taxon>
        <taxon>Panagrolaimoidea</taxon>
        <taxon>Panagrolaimidae</taxon>
        <taxon>Panagrolaimus</taxon>
    </lineage>
</organism>
<sequence length="397" mass="44321">MAEDTALKGPSSLPQKPADPNYVSKLEEKLKDQRKMKEQAAVKDLAIPTLNLKLSDDSTDSWRSFIGSTKNVKQQESSQNVTKSKPTITTSMVPLPPPAPTKPPVTVLSSIETPQKSAESDQGEFGQIVSGIWNKVKGMVGFSPDCKNGGTKRLGGKCFCPDYFLGDFCEIRQCLNNGTLVRIKTIPLEEMCKCPNPQYISGRHCEVLNCANGGKPLSNGSCKCIDNWYTGQFCEYYAASWFAVLGIPLICIAVIALCCVICRLDFCPKRSSPYRENRRRNRSDVRRPRLADRERHRHRYDDPQTLMIRENLLNDCQQRFTTPMQIVRLENIPVYNPRIPALPNDEFKPLEPPPSYEQAVASCPSLNPAIGGPPQPPTYSAENSPNLNPPPIPRVQR</sequence>
<evidence type="ECO:0000313" key="2">
    <source>
        <dbReference type="WBParaSite" id="JU765_v2.g19745.t1"/>
    </source>
</evidence>
<accession>A0AC34QV03</accession>
<dbReference type="WBParaSite" id="JU765_v2.g19745.t1">
    <property type="protein sequence ID" value="JU765_v2.g19745.t1"/>
    <property type="gene ID" value="JU765_v2.g19745"/>
</dbReference>
<protein>
    <submittedName>
        <fullName evidence="2">EGF-like domain-containing protein</fullName>
    </submittedName>
</protein>